<dbReference type="EMBL" id="LJCR01000676">
    <property type="protein sequence ID" value="KPV52055.1"/>
    <property type="molecule type" value="Genomic_DNA"/>
</dbReference>
<sequence length="291" mass="30992">MSTEADRRVIIIGNDLLAVALAAGLVRHQIPVHVLIEQVTSRARQGGLPGLLIPSGPGMAQTQLQRYERWLAELQVAPAAVAFEALPVAAAGGSTTGPSLLPEIGVVDLTRLRSALRQRLDAIPVPVEPARGAEPQWQGEQVIGVRRRGGEVVFAREVVLASGLKTGRFWRLPRPAADLGRRALLRAHESGLGTRYMFPFDGSVWVAGDAPPTPAEFPIGGDGAERALRFRGIGAERSLRPYAVQRHTLGLLYTWGSGGQGLLALPLMIRGLLSCMNALPLEGGVDDGSPL</sequence>
<evidence type="ECO:0000313" key="2">
    <source>
        <dbReference type="Proteomes" id="UP000050509"/>
    </source>
</evidence>
<evidence type="ECO:0008006" key="3">
    <source>
        <dbReference type="Google" id="ProtNLM"/>
    </source>
</evidence>
<name>A0A0P9F6A3_9CHLR</name>
<organism evidence="1 2">
    <name type="scientific">Kouleothrix aurantiaca</name>
    <dbReference type="NCBI Taxonomy" id="186479"/>
    <lineage>
        <taxon>Bacteria</taxon>
        <taxon>Bacillati</taxon>
        <taxon>Chloroflexota</taxon>
        <taxon>Chloroflexia</taxon>
        <taxon>Chloroflexales</taxon>
        <taxon>Roseiflexineae</taxon>
        <taxon>Roseiflexaceae</taxon>
        <taxon>Kouleothrix</taxon>
    </lineage>
</organism>
<comment type="caution">
    <text evidence="1">The sequence shown here is derived from an EMBL/GenBank/DDBJ whole genome shotgun (WGS) entry which is preliminary data.</text>
</comment>
<protein>
    <recommendedName>
        <fullName evidence="3">FAD dependent oxidoreductase domain-containing protein</fullName>
    </recommendedName>
</protein>
<reference evidence="1 2" key="1">
    <citation type="submission" date="2015-09" db="EMBL/GenBank/DDBJ databases">
        <title>Draft genome sequence of Kouleothrix aurantiaca JCM 19913.</title>
        <authorList>
            <person name="Hemp J."/>
        </authorList>
    </citation>
    <scope>NUCLEOTIDE SEQUENCE [LARGE SCALE GENOMIC DNA]</scope>
    <source>
        <strain evidence="1 2">COM-B</strain>
    </source>
</reference>
<dbReference type="Proteomes" id="UP000050509">
    <property type="component" value="Unassembled WGS sequence"/>
</dbReference>
<evidence type="ECO:0000313" key="1">
    <source>
        <dbReference type="EMBL" id="KPV52055.1"/>
    </source>
</evidence>
<dbReference type="SUPFAM" id="SSF51905">
    <property type="entry name" value="FAD/NAD(P)-binding domain"/>
    <property type="match status" value="1"/>
</dbReference>
<accession>A0A0P9F6A3</accession>
<dbReference type="InterPro" id="IPR036188">
    <property type="entry name" value="FAD/NAD-bd_sf"/>
</dbReference>
<gene>
    <name evidence="1" type="ORF">SE17_17720</name>
</gene>
<keyword evidence="2" id="KW-1185">Reference proteome</keyword>
<proteinExistence type="predicted"/>
<dbReference type="AlphaFoldDB" id="A0A0P9F6A3"/>